<evidence type="ECO:0000313" key="2">
    <source>
        <dbReference type="EMBL" id="VDN20190.1"/>
    </source>
</evidence>
<dbReference type="EMBL" id="UYRT01079186">
    <property type="protein sequence ID" value="VDN20190.1"/>
    <property type="molecule type" value="Genomic_DNA"/>
</dbReference>
<gene>
    <name evidence="2" type="ORF">GPUH_LOCUS12278</name>
</gene>
<dbReference type="AlphaFoldDB" id="A0A183DU87"/>
<dbReference type="SMART" id="SM00137">
    <property type="entry name" value="MAM"/>
    <property type="match status" value="1"/>
</dbReference>
<dbReference type="Proteomes" id="UP000271098">
    <property type="component" value="Unassembled WGS sequence"/>
</dbReference>
<evidence type="ECO:0000259" key="1">
    <source>
        <dbReference type="PROSITE" id="PS50060"/>
    </source>
</evidence>
<evidence type="ECO:0000313" key="3">
    <source>
        <dbReference type="Proteomes" id="UP000271098"/>
    </source>
</evidence>
<dbReference type="GO" id="GO:0016020">
    <property type="term" value="C:membrane"/>
    <property type="evidence" value="ECO:0007669"/>
    <property type="project" value="InterPro"/>
</dbReference>
<proteinExistence type="predicted"/>
<sequence>MENKPIDGTSDLFCYDFDQSCRWRNLDSLLIDELDWFRGTGYLDSNRLKVATGSHTTPDGAYGIVATDRVQLAGAKATLVSDVITCQLGPGELRFMYWISPEVRLTVCLKRTSRPYPSFDLCTTPIRGGSPGPAHINIADLERQPFQIFIQVDNFVFRSANLEGGFAIIDNIEYYGDLCSDAAMLPSAPPLKKQTNRWYREMIPLQAGSYDYIAVEVKDLSDGEYIGIDEFMVLNSKKRPACLS</sequence>
<keyword evidence="3" id="KW-1185">Reference proteome</keyword>
<feature type="domain" description="MAM" evidence="1">
    <location>
        <begin position="16"/>
        <end position="181"/>
    </location>
</feature>
<dbReference type="SUPFAM" id="SSF49899">
    <property type="entry name" value="Concanavalin A-like lectins/glucanases"/>
    <property type="match status" value="1"/>
</dbReference>
<dbReference type="OrthoDB" id="5853260at2759"/>
<organism evidence="4">
    <name type="scientific">Gongylonema pulchrum</name>
    <dbReference type="NCBI Taxonomy" id="637853"/>
    <lineage>
        <taxon>Eukaryota</taxon>
        <taxon>Metazoa</taxon>
        <taxon>Ecdysozoa</taxon>
        <taxon>Nematoda</taxon>
        <taxon>Chromadorea</taxon>
        <taxon>Rhabditida</taxon>
        <taxon>Spirurina</taxon>
        <taxon>Spiruromorpha</taxon>
        <taxon>Spiruroidea</taxon>
        <taxon>Gongylonematidae</taxon>
        <taxon>Gongylonema</taxon>
    </lineage>
</organism>
<reference evidence="4" key="1">
    <citation type="submission" date="2016-06" db="UniProtKB">
        <authorList>
            <consortium name="WormBaseParasite"/>
        </authorList>
    </citation>
    <scope>IDENTIFICATION</scope>
</reference>
<dbReference type="PROSITE" id="PS50060">
    <property type="entry name" value="MAM_2"/>
    <property type="match status" value="1"/>
</dbReference>
<evidence type="ECO:0000313" key="4">
    <source>
        <dbReference type="WBParaSite" id="GPUH_0001229201-mRNA-1"/>
    </source>
</evidence>
<protein>
    <submittedName>
        <fullName evidence="4">MAM domain-containing protein</fullName>
    </submittedName>
</protein>
<dbReference type="InterPro" id="IPR013320">
    <property type="entry name" value="ConA-like_dom_sf"/>
</dbReference>
<dbReference type="Gene3D" id="2.60.120.200">
    <property type="match status" value="1"/>
</dbReference>
<dbReference type="WBParaSite" id="GPUH_0001229201-mRNA-1">
    <property type="protein sequence ID" value="GPUH_0001229201-mRNA-1"/>
    <property type="gene ID" value="GPUH_0001229201"/>
</dbReference>
<reference evidence="2 3" key="2">
    <citation type="submission" date="2018-11" db="EMBL/GenBank/DDBJ databases">
        <authorList>
            <consortium name="Pathogen Informatics"/>
        </authorList>
    </citation>
    <scope>NUCLEOTIDE SEQUENCE [LARGE SCALE GENOMIC DNA]</scope>
</reference>
<dbReference type="InterPro" id="IPR000998">
    <property type="entry name" value="MAM_dom"/>
</dbReference>
<name>A0A183DU87_9BILA</name>
<accession>A0A183DU87</accession>